<dbReference type="PANTHER" id="PTHR18063:SF6">
    <property type="entry name" value="UBIQUITIN CARBOXYL-TERMINAL HYDROLASE"/>
    <property type="match status" value="1"/>
</dbReference>
<dbReference type="GO" id="GO:0071108">
    <property type="term" value="P:protein K48-linked deubiquitination"/>
    <property type="evidence" value="ECO:0007669"/>
    <property type="project" value="TreeGrafter"/>
</dbReference>
<comment type="catalytic activity">
    <reaction evidence="2">
        <text>Thiol-dependent hydrolysis of ester, thioester, amide, peptide and isopeptide bonds formed by the C-terminal Gly of ubiquitin (a 76-residue protein attached to proteins as an intracellular targeting signal).</text>
        <dbReference type="EC" id="3.4.19.12"/>
    </reaction>
</comment>
<dbReference type="EC" id="3.4.19.12" evidence="2"/>
<dbReference type="EMBL" id="HACG01041942">
    <property type="protein sequence ID" value="CEK88807.1"/>
    <property type="molecule type" value="Transcribed_RNA"/>
</dbReference>
<dbReference type="GO" id="GO:0140934">
    <property type="term" value="F:histone deubiquitinase activity"/>
    <property type="evidence" value="ECO:0007669"/>
    <property type="project" value="UniProtKB-UniRule"/>
</dbReference>
<evidence type="ECO:0000259" key="4">
    <source>
        <dbReference type="Pfam" id="PF04424"/>
    </source>
</evidence>
<organism evidence="5">
    <name type="scientific">Arion vulgaris</name>
    <dbReference type="NCBI Taxonomy" id="1028688"/>
    <lineage>
        <taxon>Eukaryota</taxon>
        <taxon>Metazoa</taxon>
        <taxon>Spiralia</taxon>
        <taxon>Lophotrochozoa</taxon>
        <taxon>Mollusca</taxon>
        <taxon>Gastropoda</taxon>
        <taxon>Heterobranchia</taxon>
        <taxon>Euthyneura</taxon>
        <taxon>Panpulmonata</taxon>
        <taxon>Eupulmonata</taxon>
        <taxon>Stylommatophora</taxon>
        <taxon>Helicina</taxon>
        <taxon>Arionoidea</taxon>
        <taxon>Arionidae</taxon>
        <taxon>Arion</taxon>
    </lineage>
</organism>
<keyword evidence="2" id="KW-0833">Ubl conjugation pathway</keyword>
<dbReference type="PANTHER" id="PTHR18063">
    <property type="entry name" value="NF-E2 INDUCIBLE PROTEIN"/>
    <property type="match status" value="1"/>
</dbReference>
<reference evidence="5" key="1">
    <citation type="submission" date="2014-12" db="EMBL/GenBank/DDBJ databases">
        <title>Insight into the proteome of Arion vulgaris.</title>
        <authorList>
            <person name="Aradska J."/>
            <person name="Bulat T."/>
            <person name="Smidak R."/>
            <person name="Sarate P."/>
            <person name="Gangsoo J."/>
            <person name="Sialana F."/>
            <person name="Bilban M."/>
            <person name="Lubec G."/>
        </authorList>
    </citation>
    <scope>NUCLEOTIDE SEQUENCE</scope>
    <source>
        <tissue evidence="5">Skin</tissue>
    </source>
</reference>
<feature type="domain" description="MINDY deubiquitinase" evidence="4">
    <location>
        <begin position="250"/>
        <end position="281"/>
    </location>
</feature>
<name>A0A0B7B7C8_9EUPU</name>
<evidence type="ECO:0000256" key="1">
    <source>
        <dbReference type="ARBA" id="ARBA00006616"/>
    </source>
</evidence>
<proteinExistence type="inferred from homology"/>
<dbReference type="AlphaFoldDB" id="A0A0B7B7C8"/>
<dbReference type="GO" id="GO:0071944">
    <property type="term" value="C:cell periphery"/>
    <property type="evidence" value="ECO:0007669"/>
    <property type="project" value="TreeGrafter"/>
</dbReference>
<dbReference type="InterPro" id="IPR007518">
    <property type="entry name" value="MINDY"/>
</dbReference>
<dbReference type="GO" id="GO:0006508">
    <property type="term" value="P:proteolysis"/>
    <property type="evidence" value="ECO:0007669"/>
    <property type="project" value="UniProtKB-KW"/>
</dbReference>
<dbReference type="Pfam" id="PF04424">
    <property type="entry name" value="MINDY_DUB"/>
    <property type="match status" value="1"/>
</dbReference>
<evidence type="ECO:0000256" key="2">
    <source>
        <dbReference type="RuleBase" id="RU367139"/>
    </source>
</evidence>
<protein>
    <recommendedName>
        <fullName evidence="2">Ubiquitin carboxyl-terminal hydrolase</fullName>
        <ecNumber evidence="2">3.4.19.12</ecNumber>
    </recommendedName>
</protein>
<dbReference type="GO" id="GO:0036435">
    <property type="term" value="F:K48-linked polyubiquitin modification-dependent protein binding"/>
    <property type="evidence" value="ECO:0007669"/>
    <property type="project" value="UniProtKB-UniRule"/>
</dbReference>
<evidence type="ECO:0000256" key="3">
    <source>
        <dbReference type="SAM" id="MobiDB-lite"/>
    </source>
</evidence>
<dbReference type="InterPro" id="IPR033979">
    <property type="entry name" value="MINDY_domain"/>
</dbReference>
<comment type="function">
    <text evidence="2">Hydrolase that can specifically remove 'Lys-48'-linked conjugated ubiquitin from proteins. Has exodeubiquitinase activity and has a preference for long polyubiquitin chains. May play a regulatory role at the level of protein turnover.</text>
</comment>
<feature type="non-terminal residue" evidence="5">
    <location>
        <position position="281"/>
    </location>
</feature>
<dbReference type="GO" id="GO:1990380">
    <property type="term" value="F:K48-linked deubiquitinase activity"/>
    <property type="evidence" value="ECO:0007669"/>
    <property type="project" value="UniProtKB-UniRule"/>
</dbReference>
<sequence length="281" mass="30079">MDKQAANNDDAFSESEQEVAATTSSSPSLLHHVEDLQAQQFPISENNPVEVNVSSDMNSSAQPLQLVSHQEGLMTHSAQFSNEKTSLLDPTEDSTINSDLKLPDTAAENAESQSVSFHWSATSGEDKPVVDTLEKLALSHVNVNSSLEQTDPIHNISLASSHVSSPSDIPKSLEEGQDIITQDQLKLEGVHSPKPAGNDSQIESCSPCNQVTSSVANVTLSETQNAVPYLDTCTAGETAEAGACSTHESVYYIKWIMFGQSSVPIITQNENGPCPLLAIMN</sequence>
<gene>
    <name evidence="5" type="primary">ORF167144</name>
</gene>
<feature type="region of interest" description="Disordered" evidence="3">
    <location>
        <begin position="1"/>
        <end position="39"/>
    </location>
</feature>
<dbReference type="GO" id="GO:0004843">
    <property type="term" value="F:cysteine-type deubiquitinase activity"/>
    <property type="evidence" value="ECO:0007669"/>
    <property type="project" value="UniProtKB-UniRule"/>
</dbReference>
<dbReference type="GO" id="GO:0005829">
    <property type="term" value="C:cytosol"/>
    <property type="evidence" value="ECO:0007669"/>
    <property type="project" value="TreeGrafter"/>
</dbReference>
<accession>A0A0B7B7C8</accession>
<comment type="similarity">
    <text evidence="1 2">Belongs to the MINDY deubiquitinase family. FAM63 subfamily.</text>
</comment>
<keyword evidence="2" id="KW-0788">Thiol protease</keyword>
<keyword evidence="2" id="KW-0645">Protease</keyword>
<keyword evidence="2" id="KW-0378">Hydrolase</keyword>
<dbReference type="GO" id="GO:0016807">
    <property type="term" value="F:cysteine-type carboxypeptidase activity"/>
    <property type="evidence" value="ECO:0007669"/>
    <property type="project" value="TreeGrafter"/>
</dbReference>
<evidence type="ECO:0000313" key="5">
    <source>
        <dbReference type="EMBL" id="CEK88807.1"/>
    </source>
</evidence>